<evidence type="ECO:0000313" key="12">
    <source>
        <dbReference type="EMBL" id="OHX12073.1"/>
    </source>
</evidence>
<dbReference type="InterPro" id="IPR010930">
    <property type="entry name" value="Flg_bb/hook_C_dom"/>
</dbReference>
<reference evidence="12 13" key="1">
    <citation type="submission" date="2016-09" db="EMBL/GenBank/DDBJ databases">
        <title>Chromobacterium muskegensis sp. nov., an insecticidal bacterium isolated from Sphagnum bogs.</title>
        <authorList>
            <person name="Sparks M.E."/>
            <person name="Blackburn M.B."/>
            <person name="Gundersen-Rindal D.E."/>
            <person name="Mitchell A."/>
            <person name="Farrar R."/>
            <person name="Kuhar D."/>
        </authorList>
    </citation>
    <scope>NUCLEOTIDE SEQUENCE [LARGE SCALE GENOMIC DNA]</scope>
    <source>
        <strain evidence="12 13">37-2</strain>
    </source>
</reference>
<dbReference type="Pfam" id="PF22692">
    <property type="entry name" value="LlgE_F_G_D1"/>
    <property type="match status" value="1"/>
</dbReference>
<gene>
    <name evidence="12" type="ORF">BI347_00125</name>
</gene>
<sequence length="259" mass="27427">MIDALYVGATGMAAQQTSLETVANNLANMNTPAFKRSQVVFDDLMYREAAQQTPAQGEPAGMVRIGLGARMSSVNKVFTQGELRASESEFDVAINGDGFVPVSNPDGSLSYSRLGSLRVGEDGLLSLRNGLPLDPPITIPRDAKSLQVGETGKVSVLTADGQSLEVGQIELAMFGNPSGLKPAGEGLYQATEQSGEAQLDRAGADGRGKLAQKYLEGSNVKMADELVSLMLAQRAFEANSKIIQAADEMQSISNNLRRS</sequence>
<dbReference type="InterPro" id="IPR037925">
    <property type="entry name" value="FlgE/F/G-like"/>
</dbReference>
<evidence type="ECO:0000259" key="11">
    <source>
        <dbReference type="Pfam" id="PF22692"/>
    </source>
</evidence>
<dbReference type="Pfam" id="PF00460">
    <property type="entry name" value="Flg_bb_rod"/>
    <property type="match status" value="1"/>
</dbReference>
<evidence type="ECO:0000256" key="7">
    <source>
        <dbReference type="NCBIfam" id="TIGR02488"/>
    </source>
</evidence>
<dbReference type="GO" id="GO:0009426">
    <property type="term" value="C:bacterial-type flagellum basal body, distal rod"/>
    <property type="evidence" value="ECO:0007669"/>
    <property type="project" value="UniProtKB-UniRule"/>
</dbReference>
<dbReference type="NCBIfam" id="TIGR02488">
    <property type="entry name" value="flgG_G_neg"/>
    <property type="match status" value="1"/>
</dbReference>
<evidence type="ECO:0000256" key="5">
    <source>
        <dbReference type="ARBA" id="ARBA00025933"/>
    </source>
</evidence>
<dbReference type="InterPro" id="IPR001444">
    <property type="entry name" value="Flag_bb_rod_N"/>
</dbReference>
<dbReference type="PANTHER" id="PTHR30435">
    <property type="entry name" value="FLAGELLAR PROTEIN"/>
    <property type="match status" value="1"/>
</dbReference>
<dbReference type="InterPro" id="IPR019776">
    <property type="entry name" value="Flagellar_basal_body_rod_CS"/>
</dbReference>
<comment type="caution">
    <text evidence="12">The sequence shown here is derived from an EMBL/GenBank/DDBJ whole genome shotgun (WGS) entry which is preliminary data.</text>
</comment>
<dbReference type="Proteomes" id="UP000180088">
    <property type="component" value="Unassembled WGS sequence"/>
</dbReference>
<dbReference type="STRING" id="1903179.BI347_00125"/>
<comment type="subcellular location">
    <subcellularLocation>
        <location evidence="1 8">Bacterial flagellum basal body</location>
    </subcellularLocation>
</comment>
<accession>A0A1S1WXQ8</accession>
<evidence type="ECO:0000256" key="3">
    <source>
        <dbReference type="ARBA" id="ARBA00017948"/>
    </source>
</evidence>
<proteinExistence type="inferred from homology"/>
<dbReference type="InterPro" id="IPR012834">
    <property type="entry name" value="FlgG_G_neg"/>
</dbReference>
<keyword evidence="4 8" id="KW-0975">Bacterial flagellum</keyword>
<dbReference type="EMBL" id="MKCS01000001">
    <property type="protein sequence ID" value="OHX12073.1"/>
    <property type="molecule type" value="Genomic_DNA"/>
</dbReference>
<keyword evidence="12" id="KW-0969">Cilium</keyword>
<comment type="similarity">
    <text evidence="2 8">Belongs to the flagella basal body rod proteins family.</text>
</comment>
<feature type="domain" description="Flagellar basal-body/hook protein C-terminal" evidence="10">
    <location>
        <begin position="211"/>
        <end position="256"/>
    </location>
</feature>
<evidence type="ECO:0000256" key="4">
    <source>
        <dbReference type="ARBA" id="ARBA00023143"/>
    </source>
</evidence>
<feature type="domain" description="Flagellar hook protein FlgE/F/G-like D1" evidence="11">
    <location>
        <begin position="93"/>
        <end position="156"/>
    </location>
</feature>
<dbReference type="InterPro" id="IPR053967">
    <property type="entry name" value="LlgE_F_G-like_D1"/>
</dbReference>
<dbReference type="PANTHER" id="PTHR30435:SF19">
    <property type="entry name" value="FLAGELLAR BASAL-BODY ROD PROTEIN FLGG"/>
    <property type="match status" value="1"/>
</dbReference>
<evidence type="ECO:0000256" key="1">
    <source>
        <dbReference type="ARBA" id="ARBA00004117"/>
    </source>
</evidence>
<evidence type="ECO:0000256" key="2">
    <source>
        <dbReference type="ARBA" id="ARBA00009677"/>
    </source>
</evidence>
<evidence type="ECO:0000256" key="6">
    <source>
        <dbReference type="ARBA" id="ARBA00032912"/>
    </source>
</evidence>
<comment type="subunit">
    <text evidence="5 8">The basal body constitutes a major portion of the flagellar organelle and consists of four rings (L,P,S, and M) mounted on a central rod. The rod consists of about 26 subunits of FlgG in the distal portion, and FlgB, FlgC and FlgF are thought to build up the proximal portion of the rod with about 6 subunits each.</text>
</comment>
<dbReference type="Pfam" id="PF06429">
    <property type="entry name" value="Flg_bbr_C"/>
    <property type="match status" value="1"/>
</dbReference>
<organism evidence="12 13">
    <name type="scientific">Chromobacterium sphagni</name>
    <dbReference type="NCBI Taxonomy" id="1903179"/>
    <lineage>
        <taxon>Bacteria</taxon>
        <taxon>Pseudomonadati</taxon>
        <taxon>Pseudomonadota</taxon>
        <taxon>Betaproteobacteria</taxon>
        <taxon>Neisseriales</taxon>
        <taxon>Chromobacteriaceae</taxon>
        <taxon>Chromobacterium</taxon>
    </lineage>
</organism>
<dbReference type="SUPFAM" id="SSF117143">
    <property type="entry name" value="Flagellar hook protein flgE"/>
    <property type="match status" value="1"/>
</dbReference>
<dbReference type="InterPro" id="IPR020013">
    <property type="entry name" value="Flagellar_FlgE/F/G"/>
</dbReference>
<evidence type="ECO:0000259" key="9">
    <source>
        <dbReference type="Pfam" id="PF00460"/>
    </source>
</evidence>
<keyword evidence="12" id="KW-0282">Flagellum</keyword>
<evidence type="ECO:0000313" key="13">
    <source>
        <dbReference type="Proteomes" id="UP000180088"/>
    </source>
</evidence>
<name>A0A1S1WXQ8_9NEIS</name>
<evidence type="ECO:0000256" key="8">
    <source>
        <dbReference type="RuleBase" id="RU362116"/>
    </source>
</evidence>
<dbReference type="OrthoDB" id="9804559at2"/>
<feature type="domain" description="Flagellar basal body rod protein N-terminal" evidence="9">
    <location>
        <begin position="5"/>
        <end position="35"/>
    </location>
</feature>
<protein>
    <recommendedName>
        <fullName evidence="3 7">Flagellar basal-body rod protein FlgG</fullName>
    </recommendedName>
    <alternativeName>
        <fullName evidence="6 8">Distal rod protein</fullName>
    </alternativeName>
</protein>
<dbReference type="RefSeq" id="WP_071115047.1">
    <property type="nucleotide sequence ID" value="NZ_MKCS01000001.1"/>
</dbReference>
<dbReference type="GO" id="GO:0071978">
    <property type="term" value="P:bacterial-type flagellum-dependent swarming motility"/>
    <property type="evidence" value="ECO:0007669"/>
    <property type="project" value="TreeGrafter"/>
</dbReference>
<dbReference type="AlphaFoldDB" id="A0A1S1WXQ8"/>
<evidence type="ECO:0000259" key="10">
    <source>
        <dbReference type="Pfam" id="PF06429"/>
    </source>
</evidence>
<dbReference type="NCBIfam" id="TIGR03506">
    <property type="entry name" value="FlgEFG_subfam"/>
    <property type="match status" value="2"/>
</dbReference>
<keyword evidence="12" id="KW-0966">Cell projection</keyword>
<dbReference type="PROSITE" id="PS00588">
    <property type="entry name" value="FLAGELLA_BB_ROD"/>
    <property type="match status" value="1"/>
</dbReference>